<gene>
    <name evidence="1" type="ORF">L6164_034377</name>
</gene>
<name>A0ACB9KUI3_BAUVA</name>
<organism evidence="1 2">
    <name type="scientific">Bauhinia variegata</name>
    <name type="common">Purple orchid tree</name>
    <name type="synonym">Phanera variegata</name>
    <dbReference type="NCBI Taxonomy" id="167791"/>
    <lineage>
        <taxon>Eukaryota</taxon>
        <taxon>Viridiplantae</taxon>
        <taxon>Streptophyta</taxon>
        <taxon>Embryophyta</taxon>
        <taxon>Tracheophyta</taxon>
        <taxon>Spermatophyta</taxon>
        <taxon>Magnoliopsida</taxon>
        <taxon>eudicotyledons</taxon>
        <taxon>Gunneridae</taxon>
        <taxon>Pentapetalae</taxon>
        <taxon>rosids</taxon>
        <taxon>fabids</taxon>
        <taxon>Fabales</taxon>
        <taxon>Fabaceae</taxon>
        <taxon>Cercidoideae</taxon>
        <taxon>Cercideae</taxon>
        <taxon>Bauhiniinae</taxon>
        <taxon>Bauhinia</taxon>
    </lineage>
</organism>
<comment type="caution">
    <text evidence="1">The sequence shown here is derived from an EMBL/GenBank/DDBJ whole genome shotgun (WGS) entry which is preliminary data.</text>
</comment>
<evidence type="ECO:0000313" key="1">
    <source>
        <dbReference type="EMBL" id="KAI4301060.1"/>
    </source>
</evidence>
<evidence type="ECO:0000313" key="2">
    <source>
        <dbReference type="Proteomes" id="UP000828941"/>
    </source>
</evidence>
<proteinExistence type="predicted"/>
<dbReference type="EMBL" id="CM039438">
    <property type="protein sequence ID" value="KAI4301060.1"/>
    <property type="molecule type" value="Genomic_DNA"/>
</dbReference>
<accession>A0ACB9KUI3</accession>
<protein>
    <submittedName>
        <fullName evidence="1">Uncharacterized protein</fullName>
    </submittedName>
</protein>
<dbReference type="Proteomes" id="UP000828941">
    <property type="component" value="Chromosome 13"/>
</dbReference>
<keyword evidence="2" id="KW-1185">Reference proteome</keyword>
<reference evidence="1 2" key="1">
    <citation type="journal article" date="2022" name="DNA Res.">
        <title>Chromosomal-level genome assembly of the orchid tree Bauhinia variegata (Leguminosae; Cercidoideae) supports the allotetraploid origin hypothesis of Bauhinia.</title>
        <authorList>
            <person name="Zhong Y."/>
            <person name="Chen Y."/>
            <person name="Zheng D."/>
            <person name="Pang J."/>
            <person name="Liu Y."/>
            <person name="Luo S."/>
            <person name="Meng S."/>
            <person name="Qian L."/>
            <person name="Wei D."/>
            <person name="Dai S."/>
            <person name="Zhou R."/>
        </authorList>
    </citation>
    <scope>NUCLEOTIDE SEQUENCE [LARGE SCALE GENOMIC DNA]</scope>
    <source>
        <strain evidence="1">BV-YZ2020</strain>
    </source>
</reference>
<sequence>MESSSAPRKFRFRDHREIQIPMQSEPSSDISSVSSASDSESDIESMTGKGIKHFCSELLELKVEASEDLQKNIFANYSAFLRILEEVKGVENEIVQLKDYYVTHKRLVKDLIDHIYPNILSQEIIYPTLEDHTDVISSLPSELEVHINDVSAKMDIFLSENRVNEALDILESSNEYYQSIQFEDPSPHSEITLYNSLISESKSLLMLKLTKISEDPKTSAPELQKKLAGLCRLGDSQLAVHLLLKYYHSRILTGTHNLQWSKSSSNGIYIRELAKFVFCLISQAANGFVILCGETSPHASELMLWACEETKSYINCLEKYLKCISDLSGGLSTAIKAIQFAVSYCSLLENQKLVLRPYFVKHLCPSVEEVLHRHINHFKKVIAIFSSSDTWVLDRYLVSGILGGGCSSQAVGQQPDYCVLTNSGRKFLTLMQAIMEDISPLVALQMGVPVLSELMNLFSEYIIILERALTYGTNVTEKGSSRVKLAESLPQHVSILANLSTLVQFLSVMVSRIFRGTGHGDSQLRENTSDASQPREVDDFLFFIEEGSNKLRDIFCEQFILTVLSSYSSHELFPSIHNNDRDSPMPSHFFQIFSLELRKLEQLTEENIFEVDWMTGLLRDLIESIFIWVSKNKEIHSTAKENMNSESDDSKQFILDVQFLVEIGMFGGYFSNDPLLLLTFMKSTFLSAGIDPYRDVNDDGWAIKAATETIQKLLDIEKTTFLAEKPVIIVEEESRENQVAYAGDLNEEEAEVSKDESEVDMDTETGPLDIEASPQEEPFGRLQMKVDYVGESTSNLRQSTTQSEKSESGEELDKLQIVDKCNLLVPTSSLDELGENPEGTESKSKESLIGKHVDGTNMPGNEVALADEHVGIENQDVEDIAEVDS</sequence>